<dbReference type="Proteomes" id="UP001183246">
    <property type="component" value="Unassembled WGS sequence"/>
</dbReference>
<dbReference type="EMBL" id="JAVREL010000004">
    <property type="protein sequence ID" value="MDT0342750.1"/>
    <property type="molecule type" value="Genomic_DNA"/>
</dbReference>
<protein>
    <submittedName>
        <fullName evidence="3">CYTH and CHAD domain-containing protein</fullName>
    </submittedName>
</protein>
<accession>A0ABU2MMP6</accession>
<dbReference type="InterPro" id="IPR023577">
    <property type="entry name" value="CYTH_domain"/>
</dbReference>
<evidence type="ECO:0000313" key="4">
    <source>
        <dbReference type="Proteomes" id="UP001183246"/>
    </source>
</evidence>
<dbReference type="RefSeq" id="WP_311703890.1">
    <property type="nucleotide sequence ID" value="NZ_JAVREL010000004.1"/>
</dbReference>
<sequence length="494" mass="52711">MSAQPAITSTTETERKYEGALPLPELAGAGEVRATRDAGAHRLNAVYYDTPGQRLAADGVTLRRRTGGSDEGWHLKLPLGGSAREEIRAPLADEPPAALLALARSRIRHEPLGPVVTLATDRRRRELLDASGTVLAEVAVDTVSARRGEATAEWTEVEVELAPGADPAVLDAVEERLAAAGARPSASASKLARALAETAAAAAPEQPEPAAGTAGAEVLAYARGQLAALIRLDPAVRRDRHDSVHQMRVATRRLRSCLRSYGRVLDRAATRPVEDELRWLAGELGTARDREVLADRLAARLAELPAELRTGPVARRLARRDDTGRAAARERVTAALDSSRYLALLDTLDLLLRGAPPLRRAAGRPAAKVLAGVVRREGDRLAGRLAVATELPAGPDRDDALHVARKAAKRARYAAEAATPALGGEARRRGRRWRRVQEVLGDHHDSVVAREALAGLAAEAEAAGEPSFAYGVLWGREAELAAAGERTLATLRVR</sequence>
<evidence type="ECO:0000313" key="3">
    <source>
        <dbReference type="EMBL" id="MDT0342750.1"/>
    </source>
</evidence>
<comment type="caution">
    <text evidence="3">The sequence shown here is derived from an EMBL/GenBank/DDBJ whole genome shotgun (WGS) entry which is preliminary data.</text>
</comment>
<dbReference type="Gene3D" id="2.40.320.10">
    <property type="entry name" value="Hypothetical Protein Pfu-838710-001"/>
    <property type="match status" value="1"/>
</dbReference>
<dbReference type="Pfam" id="PF01928">
    <property type="entry name" value="CYTH"/>
    <property type="match status" value="1"/>
</dbReference>
<feature type="domain" description="CYTH" evidence="1">
    <location>
        <begin position="10"/>
        <end position="201"/>
    </location>
</feature>
<dbReference type="PANTHER" id="PTHR39339">
    <property type="entry name" value="SLR1444 PROTEIN"/>
    <property type="match status" value="1"/>
</dbReference>
<dbReference type="CDD" id="cd07374">
    <property type="entry name" value="CYTH-like_Pase"/>
    <property type="match status" value="1"/>
</dbReference>
<organism evidence="3 4">
    <name type="scientific">Streptomyces litchfieldiae</name>
    <dbReference type="NCBI Taxonomy" id="3075543"/>
    <lineage>
        <taxon>Bacteria</taxon>
        <taxon>Bacillati</taxon>
        <taxon>Actinomycetota</taxon>
        <taxon>Actinomycetes</taxon>
        <taxon>Kitasatosporales</taxon>
        <taxon>Streptomycetaceae</taxon>
        <taxon>Streptomyces</taxon>
    </lineage>
</organism>
<gene>
    <name evidence="3" type="ORF">RM590_08955</name>
</gene>
<dbReference type="SMART" id="SM01118">
    <property type="entry name" value="CYTH"/>
    <property type="match status" value="1"/>
</dbReference>
<dbReference type="InterPro" id="IPR033469">
    <property type="entry name" value="CYTH-like_dom_sf"/>
</dbReference>
<dbReference type="InterPro" id="IPR007899">
    <property type="entry name" value="CHAD_dom"/>
</dbReference>
<reference evidence="4" key="1">
    <citation type="submission" date="2023-07" db="EMBL/GenBank/DDBJ databases">
        <title>30 novel species of actinomycetes from the DSMZ collection.</title>
        <authorList>
            <person name="Nouioui I."/>
        </authorList>
    </citation>
    <scope>NUCLEOTIDE SEQUENCE [LARGE SCALE GENOMIC DNA]</scope>
    <source>
        <strain evidence="4">DSM 44938</strain>
    </source>
</reference>
<dbReference type="PROSITE" id="PS51707">
    <property type="entry name" value="CYTH"/>
    <property type="match status" value="1"/>
</dbReference>
<dbReference type="Pfam" id="PF05235">
    <property type="entry name" value="CHAD"/>
    <property type="match status" value="1"/>
</dbReference>
<dbReference type="InterPro" id="IPR038186">
    <property type="entry name" value="CHAD_dom_sf"/>
</dbReference>
<dbReference type="SMART" id="SM00880">
    <property type="entry name" value="CHAD"/>
    <property type="match status" value="1"/>
</dbReference>
<dbReference type="PANTHER" id="PTHR39339:SF1">
    <property type="entry name" value="CHAD DOMAIN-CONTAINING PROTEIN"/>
    <property type="match status" value="1"/>
</dbReference>
<evidence type="ECO:0000259" key="2">
    <source>
        <dbReference type="PROSITE" id="PS51708"/>
    </source>
</evidence>
<dbReference type="SUPFAM" id="SSF55154">
    <property type="entry name" value="CYTH-like phosphatases"/>
    <property type="match status" value="1"/>
</dbReference>
<proteinExistence type="predicted"/>
<feature type="domain" description="CHAD" evidence="2">
    <location>
        <begin position="211"/>
        <end position="494"/>
    </location>
</feature>
<name>A0ABU2MMP6_9ACTN</name>
<dbReference type="PROSITE" id="PS51708">
    <property type="entry name" value="CHAD"/>
    <property type="match status" value="1"/>
</dbReference>
<dbReference type="Gene3D" id="1.40.20.10">
    <property type="entry name" value="CHAD domain"/>
    <property type="match status" value="1"/>
</dbReference>
<keyword evidence="4" id="KW-1185">Reference proteome</keyword>
<evidence type="ECO:0000259" key="1">
    <source>
        <dbReference type="PROSITE" id="PS51707"/>
    </source>
</evidence>